<name>A0A9Y1QZJ1_9CAUD</name>
<evidence type="ECO:0000313" key="2">
    <source>
        <dbReference type="EMBL" id="WFG74172.1"/>
    </source>
</evidence>
<protein>
    <recommendedName>
        <fullName evidence="1">Homing endonuclease LAGLIDADG domain-containing protein</fullName>
    </recommendedName>
</protein>
<dbReference type="Gene3D" id="3.10.28.10">
    <property type="entry name" value="Homing endonucleases"/>
    <property type="match status" value="1"/>
</dbReference>
<dbReference type="EMBL" id="OP875100">
    <property type="protein sequence ID" value="WFG74172.1"/>
    <property type="molecule type" value="Genomic_DNA"/>
</dbReference>
<dbReference type="InterPro" id="IPR027434">
    <property type="entry name" value="Homing_endonucl"/>
</dbReference>
<dbReference type="Pfam" id="PF03161">
    <property type="entry name" value="LAGLIDADG_2"/>
    <property type="match status" value="1"/>
</dbReference>
<gene>
    <name evidence="2" type="ORF">DOEKDBNA_00131</name>
</gene>
<reference evidence="2 3" key="1">
    <citation type="submission" date="2022-11" db="EMBL/GenBank/DDBJ databases">
        <authorList>
            <person name="Naknaen A."/>
            <person name="Wannasrichan W."/>
            <person name="Poochit P."/>
            <person name="Chaikeeratisak V."/>
        </authorList>
    </citation>
    <scope>NUCLEOTIDE SEQUENCE [LARGE SCALE GENOMIC DNA]</scope>
</reference>
<dbReference type="GO" id="GO:0004519">
    <property type="term" value="F:endonuclease activity"/>
    <property type="evidence" value="ECO:0007669"/>
    <property type="project" value="InterPro"/>
</dbReference>
<dbReference type="InterPro" id="IPR004860">
    <property type="entry name" value="LAGLIDADG_dom"/>
</dbReference>
<proteinExistence type="predicted"/>
<feature type="domain" description="Homing endonuclease LAGLIDADG" evidence="1">
    <location>
        <begin position="15"/>
        <end position="181"/>
    </location>
</feature>
<dbReference type="Proteomes" id="UP001213466">
    <property type="component" value="Segment"/>
</dbReference>
<accession>A0A9Y1QZJ1</accession>
<organism evidence="2 3">
    <name type="scientific">Pseudomonas phage SPA01</name>
    <dbReference type="NCBI Taxonomy" id="3003719"/>
    <lineage>
        <taxon>Viruses</taxon>
        <taxon>Duplodnaviria</taxon>
        <taxon>Heunggongvirae</taxon>
        <taxon>Uroviricota</taxon>
        <taxon>Caudoviricetes</taxon>
        <taxon>Vandenendeviridae</taxon>
        <taxon>Skurskavirinae</taxon>
        <taxon>Pakpunavirus</taxon>
        <taxon>Pakpunavirus SPA01</taxon>
    </lineage>
</organism>
<sequence>MDKKQLIKLTSFFTMADGGVYKKTEKGGAYFAMNMLSKHMDYILWVKEVMEELTSVNLTPVVNPCKQPQHALSTRMHPHFEKLRERIYVGGYKGLCPHAMKLLDWECLAILYMADGSLYIDKRCPSPDVRLNMKRLSYGDQAFLKKRLKEEFNLEWNICKGRTNGKTFWSLRLRTKDVQRFVEGVLPHIKPSFLYKLYDSERKAPMAEKP</sequence>
<evidence type="ECO:0000259" key="1">
    <source>
        <dbReference type="Pfam" id="PF03161"/>
    </source>
</evidence>
<dbReference type="SUPFAM" id="SSF55608">
    <property type="entry name" value="Homing endonucleases"/>
    <property type="match status" value="1"/>
</dbReference>
<evidence type="ECO:0000313" key="3">
    <source>
        <dbReference type="Proteomes" id="UP001213466"/>
    </source>
</evidence>
<keyword evidence="3" id="KW-1185">Reference proteome</keyword>